<reference evidence="2" key="1">
    <citation type="submission" date="2020-05" db="EMBL/GenBank/DDBJ databases">
        <authorList>
            <person name="Chiriac C."/>
            <person name="Salcher M."/>
            <person name="Ghai R."/>
            <person name="Kavagutti S V."/>
        </authorList>
    </citation>
    <scope>NUCLEOTIDE SEQUENCE</scope>
</reference>
<proteinExistence type="predicted"/>
<name>A0A6J6DBW1_9ZZZZ</name>
<organism evidence="2">
    <name type="scientific">freshwater metagenome</name>
    <dbReference type="NCBI Taxonomy" id="449393"/>
    <lineage>
        <taxon>unclassified sequences</taxon>
        <taxon>metagenomes</taxon>
        <taxon>ecological metagenomes</taxon>
    </lineage>
</organism>
<evidence type="ECO:0000313" key="2">
    <source>
        <dbReference type="EMBL" id="CAB4560794.1"/>
    </source>
</evidence>
<feature type="domain" description="SprT-like" evidence="1">
    <location>
        <begin position="1"/>
        <end position="141"/>
    </location>
</feature>
<accession>A0A6J6DBW1</accession>
<dbReference type="EMBL" id="CAEZTD010000045">
    <property type="protein sequence ID" value="CAB4560794.1"/>
    <property type="molecule type" value="Genomic_DNA"/>
</dbReference>
<gene>
    <name evidence="2" type="ORF">UFOPK1591_00716</name>
</gene>
<dbReference type="InterPro" id="IPR006640">
    <property type="entry name" value="SprT-like_domain"/>
</dbReference>
<dbReference type="Gene3D" id="3.30.2010.10">
    <property type="entry name" value="Metalloproteases ('zincins'), catalytic domain"/>
    <property type="match status" value="1"/>
</dbReference>
<dbReference type="Pfam" id="PF10263">
    <property type="entry name" value="SprT-like"/>
    <property type="match status" value="1"/>
</dbReference>
<dbReference type="GO" id="GO:0006950">
    <property type="term" value="P:response to stress"/>
    <property type="evidence" value="ECO:0007669"/>
    <property type="project" value="UniProtKB-ARBA"/>
</dbReference>
<evidence type="ECO:0000259" key="1">
    <source>
        <dbReference type="SMART" id="SM00731"/>
    </source>
</evidence>
<dbReference type="SMART" id="SM00731">
    <property type="entry name" value="SprT"/>
    <property type="match status" value="1"/>
</dbReference>
<dbReference type="AlphaFoldDB" id="A0A6J6DBW1"/>
<sequence length="152" mass="17247">MANLTDVQSWAHELMAHHITERGWSFGFDHAKMRAGLCDFKKKRISVSRYLAARYEDDEVRQILLHEIAHALAGSKAGHGPKWRTIAKQIGYDGKRTHDGSAANDLAPIVGYCPAGHEFFRFKRATRPLSCGRCSRGFNRDSLITWHQRDAL</sequence>
<protein>
    <submittedName>
        <fullName evidence="2">Unannotated protein</fullName>
    </submittedName>
</protein>